<protein>
    <submittedName>
        <fullName evidence="1">Uncharacterized protein</fullName>
    </submittedName>
</protein>
<reference evidence="1" key="1">
    <citation type="journal article" date="2020" name="Stud. Mycol.">
        <title>101 Dothideomycetes genomes: a test case for predicting lifestyles and emergence of pathogens.</title>
        <authorList>
            <person name="Haridas S."/>
            <person name="Albert R."/>
            <person name="Binder M."/>
            <person name="Bloem J."/>
            <person name="Labutti K."/>
            <person name="Salamov A."/>
            <person name="Andreopoulos B."/>
            <person name="Baker S."/>
            <person name="Barry K."/>
            <person name="Bills G."/>
            <person name="Bluhm B."/>
            <person name="Cannon C."/>
            <person name="Castanera R."/>
            <person name="Culley D."/>
            <person name="Daum C."/>
            <person name="Ezra D."/>
            <person name="Gonzalez J."/>
            <person name="Henrissat B."/>
            <person name="Kuo A."/>
            <person name="Liang C."/>
            <person name="Lipzen A."/>
            <person name="Lutzoni F."/>
            <person name="Magnuson J."/>
            <person name="Mondo S."/>
            <person name="Nolan M."/>
            <person name="Ohm R."/>
            <person name="Pangilinan J."/>
            <person name="Park H.-J."/>
            <person name="Ramirez L."/>
            <person name="Alfaro M."/>
            <person name="Sun H."/>
            <person name="Tritt A."/>
            <person name="Yoshinaga Y."/>
            <person name="Zwiers L.-H."/>
            <person name="Turgeon B."/>
            <person name="Goodwin S."/>
            <person name="Spatafora J."/>
            <person name="Crous P."/>
            <person name="Grigoriev I."/>
        </authorList>
    </citation>
    <scope>NUCLEOTIDE SEQUENCE</scope>
    <source>
        <strain evidence="1">CBS 525.71</strain>
    </source>
</reference>
<keyword evidence="2" id="KW-1185">Reference proteome</keyword>
<accession>A0ACB6S3G9</accession>
<dbReference type="Proteomes" id="UP000799754">
    <property type="component" value="Unassembled WGS sequence"/>
</dbReference>
<organism evidence="1 2">
    <name type="scientific">Macroventuria anomochaeta</name>
    <dbReference type="NCBI Taxonomy" id="301207"/>
    <lineage>
        <taxon>Eukaryota</taxon>
        <taxon>Fungi</taxon>
        <taxon>Dikarya</taxon>
        <taxon>Ascomycota</taxon>
        <taxon>Pezizomycotina</taxon>
        <taxon>Dothideomycetes</taxon>
        <taxon>Pleosporomycetidae</taxon>
        <taxon>Pleosporales</taxon>
        <taxon>Pleosporineae</taxon>
        <taxon>Didymellaceae</taxon>
        <taxon>Macroventuria</taxon>
    </lineage>
</organism>
<proteinExistence type="predicted"/>
<evidence type="ECO:0000313" key="2">
    <source>
        <dbReference type="Proteomes" id="UP000799754"/>
    </source>
</evidence>
<name>A0ACB6S3G9_9PLEO</name>
<evidence type="ECO:0000313" key="1">
    <source>
        <dbReference type="EMBL" id="KAF2628578.1"/>
    </source>
</evidence>
<dbReference type="EMBL" id="MU006713">
    <property type="protein sequence ID" value="KAF2628578.1"/>
    <property type="molecule type" value="Genomic_DNA"/>
</dbReference>
<comment type="caution">
    <text evidence="1">The sequence shown here is derived from an EMBL/GenBank/DDBJ whole genome shotgun (WGS) entry which is preliminary data.</text>
</comment>
<gene>
    <name evidence="1" type="ORF">BU25DRAFT_421028</name>
</gene>
<sequence length="100" mass="11248">MQIERAESVVVDDDHPTKPVPVVEEVDYSGSHEKTDPREIALITGVLQPTLFAMYFLNYHDHNLIALARLNDGFKNFFPTVVKTLGLNRTVTLCSHVLPT</sequence>